<sequence length="144" mass="15602">MEMGWIDAATNPQGIREIFGEDIPPLVGVSLHEVTVGRDGPTLRLRLDLPTYPASPPVKWKRGGFNAVQVELLFGGLTDLSLRGISTNMLVDVHIETDGGLTLQVKSETVNMAAVAASVTISRIEAYLDSERESASVEDVRDQL</sequence>
<accession>A0A317D0B5</accession>
<protein>
    <recommendedName>
        <fullName evidence="3">Immunity protein 50</fullName>
    </recommendedName>
</protein>
<evidence type="ECO:0008006" key="3">
    <source>
        <dbReference type="Google" id="ProtNLM"/>
    </source>
</evidence>
<proteinExistence type="predicted"/>
<evidence type="ECO:0000313" key="2">
    <source>
        <dbReference type="Proteomes" id="UP000245410"/>
    </source>
</evidence>
<keyword evidence="2" id="KW-1185">Reference proteome</keyword>
<reference evidence="1 2" key="1">
    <citation type="submission" date="2018-05" db="EMBL/GenBank/DDBJ databases">
        <title>Micromonospora atacamensis sp. nov., a novel actinobacteria isolated from high altitude Atacama Desert soil.</title>
        <authorList>
            <person name="Carro L."/>
            <person name="Golinska P."/>
            <person name="Klenk H.-P."/>
            <person name="Goodfellow M."/>
        </authorList>
    </citation>
    <scope>NUCLEOTIDE SEQUENCE [LARGE SCALE GENOMIC DNA]</scope>
    <source>
        <strain evidence="1 2">5R2A7</strain>
    </source>
</reference>
<name>A0A317D0B5_9ACTN</name>
<dbReference type="EMBL" id="QGKR01000226">
    <property type="protein sequence ID" value="PWR07246.1"/>
    <property type="molecule type" value="Genomic_DNA"/>
</dbReference>
<comment type="caution">
    <text evidence="1">The sequence shown here is derived from an EMBL/GenBank/DDBJ whole genome shotgun (WGS) entry which is preliminary data.</text>
</comment>
<dbReference type="InterPro" id="IPR028957">
    <property type="entry name" value="Imm50"/>
</dbReference>
<organism evidence="1 2">
    <name type="scientific">Micromonospora acroterricola</name>
    <dbReference type="NCBI Taxonomy" id="2202421"/>
    <lineage>
        <taxon>Bacteria</taxon>
        <taxon>Bacillati</taxon>
        <taxon>Actinomycetota</taxon>
        <taxon>Actinomycetes</taxon>
        <taxon>Micromonosporales</taxon>
        <taxon>Micromonosporaceae</taxon>
        <taxon>Micromonospora</taxon>
    </lineage>
</organism>
<gene>
    <name evidence="1" type="ORF">DKT68_19405</name>
</gene>
<dbReference type="OrthoDB" id="2867502at2"/>
<evidence type="ECO:0000313" key="1">
    <source>
        <dbReference type="EMBL" id="PWR07246.1"/>
    </source>
</evidence>
<dbReference type="Pfam" id="PF15594">
    <property type="entry name" value="Imm50"/>
    <property type="match status" value="1"/>
</dbReference>
<dbReference type="AlphaFoldDB" id="A0A317D0B5"/>
<dbReference type="Proteomes" id="UP000245410">
    <property type="component" value="Unassembled WGS sequence"/>
</dbReference>